<evidence type="ECO:0000313" key="2">
    <source>
        <dbReference type="Proteomes" id="UP000035642"/>
    </source>
</evidence>
<protein>
    <submittedName>
        <fullName evidence="3">Protein FRA10AC1 homolog</fullName>
    </submittedName>
</protein>
<name>A0A0K0DAQ7_ANGCA</name>
<dbReference type="GO" id="GO:0016791">
    <property type="term" value="F:phosphatase activity"/>
    <property type="evidence" value="ECO:0007669"/>
    <property type="project" value="TreeGrafter"/>
</dbReference>
<dbReference type="InterPro" id="IPR019129">
    <property type="entry name" value="Folate-sensitive_fs_Fra10Ac1"/>
</dbReference>
<dbReference type="WBParaSite" id="ACAC_0000739901-mRNA-1">
    <property type="protein sequence ID" value="ACAC_0000739901-mRNA-1"/>
    <property type="gene ID" value="ACAC_0000739901"/>
</dbReference>
<reference evidence="2" key="1">
    <citation type="submission" date="2012-09" db="EMBL/GenBank/DDBJ databases">
        <authorList>
            <person name="Martin A.A."/>
        </authorList>
    </citation>
    <scope>NUCLEOTIDE SEQUENCE</scope>
</reference>
<reference evidence="3" key="2">
    <citation type="submission" date="2016-04" db="UniProtKB">
        <authorList>
            <consortium name="WormBaseParasite"/>
        </authorList>
    </citation>
    <scope>IDENTIFICATION</scope>
</reference>
<dbReference type="InterPro" id="IPR050645">
    <property type="entry name" value="Histidine_acid_phosphatase"/>
</dbReference>
<accession>A0A0K0DAQ7</accession>
<dbReference type="AlphaFoldDB" id="A0A0K0DAQ7"/>
<dbReference type="Proteomes" id="UP000035642">
    <property type="component" value="Unassembled WGS sequence"/>
</dbReference>
<dbReference type="PANTHER" id="PTHR11567:SF25">
    <property type="entry name" value="PROTEIN FRA10AC1"/>
    <property type="match status" value="1"/>
</dbReference>
<dbReference type="PANTHER" id="PTHR11567">
    <property type="entry name" value="ACID PHOSPHATASE-RELATED"/>
    <property type="match status" value="1"/>
</dbReference>
<dbReference type="STRING" id="6313.A0A0K0DAQ7"/>
<organism evidence="2 3">
    <name type="scientific">Angiostrongylus cantonensis</name>
    <name type="common">Rat lungworm</name>
    <dbReference type="NCBI Taxonomy" id="6313"/>
    <lineage>
        <taxon>Eukaryota</taxon>
        <taxon>Metazoa</taxon>
        <taxon>Ecdysozoa</taxon>
        <taxon>Nematoda</taxon>
        <taxon>Chromadorea</taxon>
        <taxon>Rhabditida</taxon>
        <taxon>Rhabditina</taxon>
        <taxon>Rhabditomorpha</taxon>
        <taxon>Strongyloidea</taxon>
        <taxon>Metastrongylidae</taxon>
        <taxon>Angiostrongylus</taxon>
    </lineage>
</organism>
<dbReference type="Pfam" id="PF09725">
    <property type="entry name" value="Fra10Ac1"/>
    <property type="match status" value="1"/>
</dbReference>
<evidence type="ECO:0000313" key="3">
    <source>
        <dbReference type="WBParaSite" id="ACAC_0000739901-mRNA-1"/>
    </source>
</evidence>
<sequence length="292" mass="34508">MDAVRRNPNISVDDLQSEFDYQSEAERRKRKRSDFNENDCNSMVSGSICHLKHNTLTRAWFQDEHGRVHRQMSRMMVMDAYSRHKELINLYYLSYPGATNIMKRDTSKDKTDYDVLKDNHKFLWSDSDEASLPTSWEARMAKKYYDKLFKEYCIIDLTYFKKNKIAMRWRTEAEVRSGKGQFICASKKCSVNTDLSSWEVNFCYSENDEKKNALVKVRLCRQCSEMLNYGSQKKRVDRKRSVKKVKTTTQSSDQCSRNGEPLDNDKVANDAVEDKCDWARNAYKRQRMDEIL</sequence>
<proteinExistence type="predicted"/>
<feature type="region of interest" description="Disordered" evidence="1">
    <location>
        <begin position="234"/>
        <end position="266"/>
    </location>
</feature>
<evidence type="ECO:0000256" key="1">
    <source>
        <dbReference type="SAM" id="MobiDB-lite"/>
    </source>
</evidence>
<feature type="compositionally biased region" description="Basic residues" evidence="1">
    <location>
        <begin position="234"/>
        <end position="246"/>
    </location>
</feature>
<keyword evidence="2" id="KW-1185">Reference proteome</keyword>